<keyword evidence="2" id="KW-1185">Reference proteome</keyword>
<evidence type="ECO:0000313" key="2">
    <source>
        <dbReference type="Proteomes" id="UP000215181"/>
    </source>
</evidence>
<protein>
    <submittedName>
        <fullName evidence="1">Uncharacterized protein</fullName>
    </submittedName>
</protein>
<evidence type="ECO:0000313" key="1">
    <source>
        <dbReference type="EMBL" id="OYD52947.1"/>
    </source>
</evidence>
<accession>A0A235EWL6</accession>
<reference evidence="1 2" key="1">
    <citation type="submission" date="2017-07" db="EMBL/GenBank/DDBJ databases">
        <title>Thauera sp. KNDSS-Mac4 genome sequence and assembly.</title>
        <authorList>
            <person name="Mayilraj S."/>
        </authorList>
    </citation>
    <scope>NUCLEOTIDE SEQUENCE [LARGE SCALE GENOMIC DNA]</scope>
    <source>
        <strain evidence="1 2">KNDSS-Mac4</strain>
    </source>
</reference>
<dbReference type="AlphaFoldDB" id="A0A235EWL6"/>
<comment type="caution">
    <text evidence="1">The sequence shown here is derived from an EMBL/GenBank/DDBJ whole genome shotgun (WGS) entry which is preliminary data.</text>
</comment>
<dbReference type="EMBL" id="NOIH01000023">
    <property type="protein sequence ID" value="OYD52947.1"/>
    <property type="molecule type" value="Genomic_DNA"/>
</dbReference>
<gene>
    <name evidence="1" type="ORF">CGK74_15315</name>
</gene>
<proteinExistence type="predicted"/>
<sequence>MLLAKHSGVVERDGNMRLDLVGGERIAIVGGSFLRTGATLCLDQQLLLCRRMLGHNVYPTLVSGKRPNDSIALAFEVSGNSLHHIILSKHGTYSEPEPPNI</sequence>
<organism evidence="1 2">
    <name type="scientific">Thauera propionica</name>
    <dbReference type="NCBI Taxonomy" id="2019431"/>
    <lineage>
        <taxon>Bacteria</taxon>
        <taxon>Pseudomonadati</taxon>
        <taxon>Pseudomonadota</taxon>
        <taxon>Betaproteobacteria</taxon>
        <taxon>Rhodocyclales</taxon>
        <taxon>Zoogloeaceae</taxon>
        <taxon>Thauera</taxon>
    </lineage>
</organism>
<name>A0A235EWL6_9RHOO</name>
<dbReference type="Proteomes" id="UP000215181">
    <property type="component" value="Unassembled WGS sequence"/>
</dbReference>